<keyword evidence="4 10" id="KW-0808">Transferase</keyword>
<sequence>MPRRPTSLTADPRVRVVAFVVVAIWGLYQCTWNLLGANVTGDEAIYVRSGWAYVHGDLSANREHPPFAKYLFGAAQLVFGQGVLGPRIVVAVLVLVAGAAMFVWLRRHIGFWAGLSAAGLWLLTPRDGAGPGPRLDHLALLDPVMAVFALLALGAAWAWIRSGRWWLVPVSATLMAMSVTSKVSTVVLLPAFLLLPLLHRDVRRLVVGGLVWALTFGVVVVLLYLPMGIRSAITYMIDFQDGQNTNGHPISIDGHVFTFAPWWANLRFFGDGVGAVMVVVIVVGLVAAFVVRPDRLVAYLGTALGLLVVFYVVVARIALPTYYEAWMPLTLLLTAIGYARLASLRPRVWWSSLATVLVLLSVVPAARVSHVAWTERPTGIARVDGWLRSQGINGGRVLFVSATPTLYNPYFLGRGTMDPGAGPFVAVVVGSDVRFPAPGAVTTFLRQERGSLEATDLDGLRVYAPEDGEIRNEGGVLGVSR</sequence>
<feature type="transmembrane region" description="Helical" evidence="8">
    <location>
        <begin position="325"/>
        <end position="341"/>
    </location>
</feature>
<protein>
    <submittedName>
        <fullName evidence="10">Glycosyltransferase family 39 protein</fullName>
        <ecNumber evidence="10">2.4.-.-</ecNumber>
    </submittedName>
</protein>
<evidence type="ECO:0000256" key="7">
    <source>
        <dbReference type="ARBA" id="ARBA00023136"/>
    </source>
</evidence>
<feature type="transmembrane region" description="Helical" evidence="8">
    <location>
        <begin position="272"/>
        <end position="291"/>
    </location>
</feature>
<evidence type="ECO:0000256" key="1">
    <source>
        <dbReference type="ARBA" id="ARBA00004651"/>
    </source>
</evidence>
<keyword evidence="5 8" id="KW-0812">Transmembrane</keyword>
<dbReference type="InterPro" id="IPR050297">
    <property type="entry name" value="LipidA_mod_glycosyltrf_83"/>
</dbReference>
<evidence type="ECO:0000256" key="3">
    <source>
        <dbReference type="ARBA" id="ARBA00022676"/>
    </source>
</evidence>
<evidence type="ECO:0000313" key="10">
    <source>
        <dbReference type="EMBL" id="MDM7890721.1"/>
    </source>
</evidence>
<dbReference type="RefSeq" id="WP_289472236.1">
    <property type="nucleotide sequence ID" value="NZ_JAUCMN010000002.1"/>
</dbReference>
<dbReference type="EMBL" id="JAUCMN010000002">
    <property type="protein sequence ID" value="MDM7890721.1"/>
    <property type="molecule type" value="Genomic_DNA"/>
</dbReference>
<gene>
    <name evidence="10" type="ORF">QUG93_03395</name>
</gene>
<feature type="transmembrane region" description="Helical" evidence="8">
    <location>
        <begin position="12"/>
        <end position="28"/>
    </location>
</feature>
<dbReference type="Pfam" id="PF13231">
    <property type="entry name" value="PMT_2"/>
    <property type="match status" value="1"/>
</dbReference>
<evidence type="ECO:0000313" key="11">
    <source>
        <dbReference type="Proteomes" id="UP001236404"/>
    </source>
</evidence>
<reference evidence="10 11" key="1">
    <citation type="submission" date="2023-06" db="EMBL/GenBank/DDBJ databases">
        <authorList>
            <person name="Feng G."/>
            <person name="Li J."/>
            <person name="Zhu H."/>
        </authorList>
    </citation>
    <scope>NUCLEOTIDE SEQUENCE [LARGE SCALE GENOMIC DNA]</scope>
    <source>
        <strain evidence="10 11">RHCKG28</strain>
    </source>
</reference>
<feature type="transmembrane region" description="Helical" evidence="8">
    <location>
        <begin position="205"/>
        <end position="225"/>
    </location>
</feature>
<keyword evidence="11" id="KW-1185">Reference proteome</keyword>
<evidence type="ECO:0000256" key="4">
    <source>
        <dbReference type="ARBA" id="ARBA00022679"/>
    </source>
</evidence>
<dbReference type="GO" id="GO:0016757">
    <property type="term" value="F:glycosyltransferase activity"/>
    <property type="evidence" value="ECO:0007669"/>
    <property type="project" value="UniProtKB-KW"/>
</dbReference>
<evidence type="ECO:0000259" key="9">
    <source>
        <dbReference type="Pfam" id="PF13231"/>
    </source>
</evidence>
<feature type="transmembrane region" description="Helical" evidence="8">
    <location>
        <begin position="88"/>
        <end position="105"/>
    </location>
</feature>
<evidence type="ECO:0000256" key="2">
    <source>
        <dbReference type="ARBA" id="ARBA00022475"/>
    </source>
</evidence>
<evidence type="ECO:0000256" key="5">
    <source>
        <dbReference type="ARBA" id="ARBA00022692"/>
    </source>
</evidence>
<dbReference type="EC" id="2.4.-.-" evidence="10"/>
<organism evidence="10 11">
    <name type="scientific">Curtobacterium caseinilyticum</name>
    <dbReference type="NCBI Taxonomy" id="3055137"/>
    <lineage>
        <taxon>Bacteria</taxon>
        <taxon>Bacillati</taxon>
        <taxon>Actinomycetota</taxon>
        <taxon>Actinomycetes</taxon>
        <taxon>Micrococcales</taxon>
        <taxon>Microbacteriaceae</taxon>
        <taxon>Curtobacterium</taxon>
    </lineage>
</organism>
<feature type="domain" description="Glycosyltransferase RgtA/B/C/D-like" evidence="9">
    <location>
        <begin position="64"/>
        <end position="223"/>
    </location>
</feature>
<dbReference type="InterPro" id="IPR038731">
    <property type="entry name" value="RgtA/B/C-like"/>
</dbReference>
<feature type="transmembrane region" description="Helical" evidence="8">
    <location>
        <begin position="172"/>
        <end position="198"/>
    </location>
</feature>
<keyword evidence="2" id="KW-1003">Cell membrane</keyword>
<evidence type="ECO:0000256" key="6">
    <source>
        <dbReference type="ARBA" id="ARBA00022989"/>
    </source>
</evidence>
<comment type="subcellular location">
    <subcellularLocation>
        <location evidence="1">Cell membrane</location>
        <topology evidence="1">Multi-pass membrane protein</topology>
    </subcellularLocation>
</comment>
<comment type="caution">
    <text evidence="10">The sequence shown here is derived from an EMBL/GenBank/DDBJ whole genome shotgun (WGS) entry which is preliminary data.</text>
</comment>
<dbReference type="Proteomes" id="UP001236404">
    <property type="component" value="Unassembled WGS sequence"/>
</dbReference>
<proteinExistence type="predicted"/>
<dbReference type="PANTHER" id="PTHR33908">
    <property type="entry name" value="MANNOSYLTRANSFERASE YKCB-RELATED"/>
    <property type="match status" value="1"/>
</dbReference>
<keyword evidence="6 8" id="KW-1133">Transmembrane helix</keyword>
<dbReference type="PANTHER" id="PTHR33908:SF11">
    <property type="entry name" value="MEMBRANE PROTEIN"/>
    <property type="match status" value="1"/>
</dbReference>
<evidence type="ECO:0000256" key="8">
    <source>
        <dbReference type="SAM" id="Phobius"/>
    </source>
</evidence>
<feature type="transmembrane region" description="Helical" evidence="8">
    <location>
        <begin position="348"/>
        <end position="366"/>
    </location>
</feature>
<feature type="transmembrane region" description="Helical" evidence="8">
    <location>
        <begin position="140"/>
        <end position="160"/>
    </location>
</feature>
<keyword evidence="3 10" id="KW-0328">Glycosyltransferase</keyword>
<keyword evidence="7 8" id="KW-0472">Membrane</keyword>
<name>A0ABT7TMB9_9MICO</name>
<feature type="transmembrane region" description="Helical" evidence="8">
    <location>
        <begin position="298"/>
        <end position="319"/>
    </location>
</feature>
<accession>A0ABT7TMB9</accession>